<feature type="binding site" evidence="9">
    <location>
        <begin position="556"/>
        <end position="559"/>
    </location>
    <ligand>
        <name>GTP</name>
        <dbReference type="ChEBI" id="CHEBI:37565"/>
    </ligand>
</feature>
<comment type="function">
    <text evidence="9">Catalyzes the conversion of oxaloacetate (OAA) to phosphoenolpyruvate (PEP), the rate-limiting step in the metabolic pathway that produces glucose from lactate and other precursors derived from the citric acid cycle.</text>
</comment>
<keyword evidence="8 9" id="KW-0456">Lyase</keyword>
<dbReference type="Gene3D" id="3.40.449.10">
    <property type="entry name" value="Phosphoenolpyruvate Carboxykinase, domain 1"/>
    <property type="match status" value="1"/>
</dbReference>
<keyword evidence="14" id="KW-1185">Reference proteome</keyword>
<keyword evidence="3 9" id="KW-0479">Metal-binding</keyword>
<reference evidence="14" key="1">
    <citation type="journal article" date="2019" name="Int. J. Syst. Evol. Microbiol.">
        <title>The Global Catalogue of Microorganisms (GCM) 10K type strain sequencing project: providing services to taxonomists for standard genome sequencing and annotation.</title>
        <authorList>
            <consortium name="The Broad Institute Genomics Platform"/>
            <consortium name="The Broad Institute Genome Sequencing Center for Infectious Disease"/>
            <person name="Wu L."/>
            <person name="Ma J."/>
        </authorList>
    </citation>
    <scope>NUCLEOTIDE SEQUENCE [LARGE SCALE GENOMIC DNA]</scope>
    <source>
        <strain evidence="14">JCM 11813</strain>
    </source>
</reference>
<dbReference type="Pfam" id="PF17297">
    <property type="entry name" value="PEPCK_N"/>
    <property type="match status" value="1"/>
</dbReference>
<dbReference type="Pfam" id="PF00821">
    <property type="entry name" value="PEPCK_GTP"/>
    <property type="match status" value="1"/>
</dbReference>
<dbReference type="PIRSF" id="PIRSF001348">
    <property type="entry name" value="PEP_carboxykinase_GTP"/>
    <property type="match status" value="1"/>
</dbReference>
<dbReference type="Gene3D" id="3.90.228.20">
    <property type="match status" value="1"/>
</dbReference>
<dbReference type="Proteomes" id="UP001499979">
    <property type="component" value="Unassembled WGS sequence"/>
</dbReference>
<evidence type="ECO:0000256" key="5">
    <source>
        <dbReference type="ARBA" id="ARBA00022793"/>
    </source>
</evidence>
<dbReference type="PROSITE" id="PS00505">
    <property type="entry name" value="PEPCK_GTP"/>
    <property type="match status" value="1"/>
</dbReference>
<dbReference type="InterPro" id="IPR008209">
    <property type="entry name" value="PEP_carboxykinase_GTP"/>
</dbReference>
<accession>A0ABP4FA83</accession>
<name>A0ABP4FA83_9ACTN</name>
<dbReference type="EMBL" id="BAAAJE010000026">
    <property type="protein sequence ID" value="GAA1158648.1"/>
    <property type="molecule type" value="Genomic_DNA"/>
</dbReference>
<comment type="catalytic activity">
    <reaction evidence="9">
        <text>oxaloacetate + GTP = phosphoenolpyruvate + GDP + CO2</text>
        <dbReference type="Rhea" id="RHEA:10388"/>
        <dbReference type="ChEBI" id="CHEBI:16452"/>
        <dbReference type="ChEBI" id="CHEBI:16526"/>
        <dbReference type="ChEBI" id="CHEBI:37565"/>
        <dbReference type="ChEBI" id="CHEBI:58189"/>
        <dbReference type="ChEBI" id="CHEBI:58702"/>
        <dbReference type="EC" id="4.1.1.32"/>
    </reaction>
</comment>
<gene>
    <name evidence="9" type="primary">pckG</name>
    <name evidence="13" type="ORF">GCM10009606_40580</name>
</gene>
<organism evidence="13 14">
    <name type="scientific">Nocardioides aquiterrae</name>
    <dbReference type="NCBI Taxonomy" id="203799"/>
    <lineage>
        <taxon>Bacteria</taxon>
        <taxon>Bacillati</taxon>
        <taxon>Actinomycetota</taxon>
        <taxon>Actinomycetes</taxon>
        <taxon>Propionibacteriales</taxon>
        <taxon>Nocardioidaceae</taxon>
        <taxon>Nocardioides</taxon>
    </lineage>
</organism>
<dbReference type="EC" id="4.1.1.32" evidence="9"/>
<evidence type="ECO:0000256" key="2">
    <source>
        <dbReference type="ARBA" id="ARBA00022432"/>
    </source>
</evidence>
<keyword evidence="2 9" id="KW-0312">Gluconeogenesis</keyword>
<sequence length="648" mass="71258">MRASDDGGTVAPPTGSGASRPRLRGGNRVADNDAERAAANAREGTAMTATTTAPTTHQGILDFVNDVAAMTQPDRIHWCTGSDEEWTELTDALVATGTFTRLNPDIKPNSFYAASDPIDVARVEDRTYICSVDERDAGPTNNWMDPEQMKGIMRGLYQGSMRGRTMYVIPFVMGHLDAEKPMFGIELTDSAYVTASMRVMARMGTQVLQRMEELEAEFVPCIHSVGHPLEPGQPDVAWPCNDTKYIVQFPEERAIWSYGSGYGGNALLGKKCYALRIASVMARDEGWLAEHMLILKLTSPEGTVKYIAAAFPSACGKTNLAMLQPTIPGWKVETLGDDIAWMRIGEDGRLWAVNPEYGFFGVAPGTNEHTNPNAMKTINKGNSVFTNVALTDDGDIWWEGLENPPASATSWKGEPWGPQSEELSSHPNSRYCTPIKQCDILAAEYDDPRGVPIDAILFGGRRKTTVPLVFEARDWTHGTFLGATLSSETTAAAVGAVGVVRRDPMAMLPFIGYNAGDYFNHWITIGKDNDEALLPRIFYVNWFRRDDEGGFLWPGFGENSRVLKWVVERLEGQAAAVETPIGHVPAPESLDTDGLDLSDEALAAALHVDVEEWKAELPQIQEWFEKFGDDLPTVLWTELDGLRARLDG</sequence>
<dbReference type="NCBIfam" id="NF003253">
    <property type="entry name" value="PRK04210.1"/>
    <property type="match status" value="1"/>
</dbReference>
<keyword evidence="7 9" id="KW-0464">Manganese</keyword>
<feature type="region of interest" description="Disordered" evidence="10">
    <location>
        <begin position="404"/>
        <end position="428"/>
    </location>
</feature>
<feature type="binding site" evidence="9">
    <location>
        <begin position="428"/>
        <end position="430"/>
    </location>
    <ligand>
        <name>substrate</name>
    </ligand>
</feature>
<comment type="similarity">
    <text evidence="1 9">Belongs to the phosphoenolpyruvate carboxykinase [GTP] family.</text>
</comment>
<keyword evidence="4 9" id="KW-0547">Nucleotide-binding</keyword>
<feature type="active site" evidence="9">
    <location>
        <position position="315"/>
    </location>
</feature>
<evidence type="ECO:0000256" key="9">
    <source>
        <dbReference type="HAMAP-Rule" id="MF_00452"/>
    </source>
</evidence>
<proteinExistence type="inferred from homology"/>
<feature type="binding site" evidence="9">
    <location>
        <position position="430"/>
    </location>
    <ligand>
        <name>GTP</name>
        <dbReference type="ChEBI" id="CHEBI:37565"/>
    </ligand>
</feature>
<feature type="binding site" evidence="9">
    <location>
        <position position="313"/>
    </location>
    <ligand>
        <name>substrate</name>
    </ligand>
</feature>
<dbReference type="SUPFAM" id="SSF68923">
    <property type="entry name" value="PEP carboxykinase N-terminal domain"/>
    <property type="match status" value="1"/>
</dbReference>
<dbReference type="CDD" id="cd00819">
    <property type="entry name" value="PEPCK_GTP"/>
    <property type="match status" value="1"/>
</dbReference>
<dbReference type="Gene3D" id="2.170.8.10">
    <property type="entry name" value="Phosphoenolpyruvate Carboxykinase, domain 2"/>
    <property type="match status" value="1"/>
</dbReference>
<evidence type="ECO:0000256" key="8">
    <source>
        <dbReference type="ARBA" id="ARBA00023239"/>
    </source>
</evidence>
<dbReference type="InterPro" id="IPR035077">
    <property type="entry name" value="PEP_carboxykinase_GTP_C"/>
</dbReference>
<evidence type="ECO:0000259" key="11">
    <source>
        <dbReference type="Pfam" id="PF00821"/>
    </source>
</evidence>
<dbReference type="InterPro" id="IPR013035">
    <property type="entry name" value="PEP_carboxykinase_C"/>
</dbReference>
<evidence type="ECO:0000313" key="14">
    <source>
        <dbReference type="Proteomes" id="UP001499979"/>
    </source>
</evidence>
<comment type="caution">
    <text evidence="13">The sequence shown here is derived from an EMBL/GenBank/DDBJ whole genome shotgun (WGS) entry which is preliminary data.</text>
</comment>
<evidence type="ECO:0000256" key="6">
    <source>
        <dbReference type="ARBA" id="ARBA00023134"/>
    </source>
</evidence>
<feature type="region of interest" description="Disordered" evidence="10">
    <location>
        <begin position="1"/>
        <end position="30"/>
    </location>
</feature>
<evidence type="ECO:0000256" key="10">
    <source>
        <dbReference type="SAM" id="MobiDB-lite"/>
    </source>
</evidence>
<dbReference type="HAMAP" id="MF_00452">
    <property type="entry name" value="PEPCK_GTP"/>
    <property type="match status" value="1"/>
</dbReference>
<dbReference type="SUPFAM" id="SSF53795">
    <property type="entry name" value="PEP carboxykinase-like"/>
    <property type="match status" value="1"/>
</dbReference>
<protein>
    <recommendedName>
        <fullName evidence="9">Phosphoenolpyruvate carboxykinase [GTP]</fullName>
        <shortName evidence="9">PEP carboxykinase</shortName>
        <shortName evidence="9">PEPCK</shortName>
        <ecNumber evidence="9">4.1.1.32</ecNumber>
    </recommendedName>
    <alternativeName>
        <fullName evidence="9">GTP-dependent phosphoenolpyruvate carboxykinase</fullName>
        <shortName evidence="9">GTP-PEPCK</shortName>
    </alternativeName>
</protein>
<feature type="binding site" evidence="9">
    <location>
        <position position="338"/>
    </location>
    <ligand>
        <name>Mn(2+)</name>
        <dbReference type="ChEBI" id="CHEBI:29035"/>
    </ligand>
</feature>
<keyword evidence="5 9" id="KW-0210">Decarboxylase</keyword>
<evidence type="ECO:0000259" key="12">
    <source>
        <dbReference type="Pfam" id="PF17297"/>
    </source>
</evidence>
<feature type="binding site" evidence="9">
    <location>
        <position position="122"/>
    </location>
    <ligand>
        <name>substrate</name>
    </ligand>
</feature>
<feature type="binding site" evidence="9">
    <location>
        <position position="291"/>
    </location>
    <ligand>
        <name>Mn(2+)</name>
        <dbReference type="ChEBI" id="CHEBI:29035"/>
    </ligand>
</feature>
<evidence type="ECO:0000256" key="4">
    <source>
        <dbReference type="ARBA" id="ARBA00022741"/>
    </source>
</evidence>
<dbReference type="InterPro" id="IPR035078">
    <property type="entry name" value="PEP_carboxykinase_GTP_N"/>
</dbReference>
<feature type="binding site" evidence="9">
    <location>
        <position position="461"/>
    </location>
    <ligand>
        <name>GTP</name>
        <dbReference type="ChEBI" id="CHEBI:37565"/>
    </ligand>
</feature>
<evidence type="ECO:0000256" key="3">
    <source>
        <dbReference type="ARBA" id="ARBA00022723"/>
    </source>
</evidence>
<feature type="binding site" evidence="9">
    <location>
        <begin position="314"/>
        <end position="319"/>
    </location>
    <ligand>
        <name>GTP</name>
        <dbReference type="ChEBI" id="CHEBI:37565"/>
    </ligand>
</feature>
<evidence type="ECO:0000256" key="7">
    <source>
        <dbReference type="ARBA" id="ARBA00023211"/>
    </source>
</evidence>
<evidence type="ECO:0000256" key="1">
    <source>
        <dbReference type="ARBA" id="ARBA00005796"/>
    </source>
</evidence>
<feature type="domain" description="Phosphoenolpyruvate carboxykinase GTP-utilising N-terminal" evidence="12">
    <location>
        <begin position="62"/>
        <end position="283"/>
    </location>
</feature>
<keyword evidence="6 9" id="KW-0342">GTP-binding</keyword>
<dbReference type="InterPro" id="IPR008210">
    <property type="entry name" value="PEP_carboxykinase_N"/>
</dbReference>
<dbReference type="PANTHER" id="PTHR11561">
    <property type="entry name" value="PHOSPHOENOLPYRUVATE CARBOXYKINASE"/>
    <property type="match status" value="1"/>
</dbReference>
<comment type="cofactor">
    <cofactor evidence="9">
        <name>Mn(2+)</name>
        <dbReference type="ChEBI" id="CHEBI:29035"/>
    </cofactor>
    <text evidence="9">Binds 1 Mn(2+) ion per subunit.</text>
</comment>
<dbReference type="PANTHER" id="PTHR11561:SF0">
    <property type="entry name" value="PHOSPHOENOLPYRUVATE CARBOXYKINASE [GTP]-RELATED"/>
    <property type="match status" value="1"/>
</dbReference>
<feature type="domain" description="Phosphoenolpyruvate carboxykinase C-terminal P-loop" evidence="11">
    <location>
        <begin position="287"/>
        <end position="644"/>
    </location>
</feature>
<feature type="binding site" evidence="9">
    <location>
        <begin position="262"/>
        <end position="264"/>
    </location>
    <ligand>
        <name>substrate</name>
    </ligand>
</feature>
<feature type="binding site" evidence="9">
    <location>
        <position position="271"/>
    </location>
    <ligand>
        <name>Mn(2+)</name>
        <dbReference type="ChEBI" id="CHEBI:29035"/>
    </ligand>
</feature>
<dbReference type="InterPro" id="IPR018091">
    <property type="entry name" value="PEP_carboxykin_GTP_CS"/>
</dbReference>
<evidence type="ECO:0000313" key="13">
    <source>
        <dbReference type="EMBL" id="GAA1158648.1"/>
    </source>
</evidence>
<comment type="subunit">
    <text evidence="9">Monomer.</text>
</comment>
<comment type="subcellular location">
    <subcellularLocation>
        <location evidence="9">Cytoplasm</location>
    </subcellularLocation>
</comment>
<comment type="pathway">
    <text evidence="9">Carbohydrate biosynthesis; gluconeogenesis.</text>
</comment>
<keyword evidence="9" id="KW-0963">Cytoplasm</keyword>